<proteinExistence type="predicted"/>
<dbReference type="AlphaFoldDB" id="A0A158L050"/>
<name>A0A158L050_9BURK</name>
<keyword evidence="2" id="KW-1185">Reference proteome</keyword>
<dbReference type="Proteomes" id="UP000055019">
    <property type="component" value="Unassembled WGS sequence"/>
</dbReference>
<comment type="caution">
    <text evidence="1">The sequence shown here is derived from an EMBL/GenBank/DDBJ whole genome shotgun (WGS) entry which is preliminary data.</text>
</comment>
<dbReference type="EMBL" id="FCOM02000078">
    <property type="protein sequence ID" value="SAL86747.1"/>
    <property type="molecule type" value="Genomic_DNA"/>
</dbReference>
<evidence type="ECO:0000313" key="1">
    <source>
        <dbReference type="EMBL" id="SAL86747.1"/>
    </source>
</evidence>
<organism evidence="1 2">
    <name type="scientific">Caballeronia arvi</name>
    <dbReference type="NCBI Taxonomy" id="1777135"/>
    <lineage>
        <taxon>Bacteria</taxon>
        <taxon>Pseudomonadati</taxon>
        <taxon>Pseudomonadota</taxon>
        <taxon>Betaproteobacteria</taxon>
        <taxon>Burkholderiales</taxon>
        <taxon>Burkholderiaceae</taxon>
        <taxon>Caballeronia</taxon>
    </lineage>
</organism>
<accession>A0A158L050</accession>
<reference evidence="1" key="1">
    <citation type="submission" date="2016-01" db="EMBL/GenBank/DDBJ databases">
        <authorList>
            <person name="Peeters C."/>
        </authorList>
    </citation>
    <scope>NUCLEOTIDE SEQUENCE [LARGE SCALE GENOMIC DNA]</scope>
    <source>
        <strain evidence="1">LMG 29317</strain>
    </source>
</reference>
<dbReference type="RefSeq" id="WP_061151957.1">
    <property type="nucleotide sequence ID" value="NZ_FCOM02000078.1"/>
</dbReference>
<gene>
    <name evidence="1" type="ORF">AWB74_07829</name>
</gene>
<evidence type="ECO:0000313" key="2">
    <source>
        <dbReference type="Proteomes" id="UP000055019"/>
    </source>
</evidence>
<protein>
    <submittedName>
        <fullName evidence="1">Uncharacterized protein</fullName>
    </submittedName>
</protein>
<sequence length="187" mass="20002">MAQDLAPDDSDFGAWKAYDRWPNEAPTAAVTRVVLELDEAITLKRRAAAARFTAQGDAVPLRPIKPSRIELGVLIALAETYGVTLHQNARFVPLIDFIADSGAVASVQRVMYGALPEYDNSDDCPSALAQDNARLADLAPEARVAFELLCATWPDVFLAQAGTALATLGLPRLQPPPSTSRGADGDE</sequence>
<dbReference type="OrthoDB" id="9132334at2"/>